<dbReference type="InterPro" id="IPR010093">
    <property type="entry name" value="SinI_DNA-bd"/>
</dbReference>
<dbReference type="STRING" id="545695.TREAZ_3230"/>
<dbReference type="Proteomes" id="UP000009222">
    <property type="component" value="Chromosome"/>
</dbReference>
<evidence type="ECO:0000313" key="4">
    <source>
        <dbReference type="EMBL" id="AEF80645.1"/>
    </source>
</evidence>
<dbReference type="AlphaFoldDB" id="F5Y990"/>
<dbReference type="InParanoid" id="F5Y990"/>
<dbReference type="eggNOG" id="COG1910">
    <property type="taxonomic scope" value="Bacteria"/>
</dbReference>
<dbReference type="GO" id="GO:0003677">
    <property type="term" value="F:DNA binding"/>
    <property type="evidence" value="ECO:0007669"/>
    <property type="project" value="InterPro"/>
</dbReference>
<protein>
    <submittedName>
        <fullName evidence="4">Molybdopterin cofactor synthesis/binding domain protein</fullName>
    </submittedName>
</protein>
<keyword evidence="1" id="KW-0472">Membrane</keyword>
<keyword evidence="1" id="KW-0812">Transmembrane</keyword>
<dbReference type="InterPro" id="IPR024370">
    <property type="entry name" value="PBP_domain"/>
</dbReference>
<reference evidence="4 5" key="2">
    <citation type="journal article" date="2011" name="ISME J.">
        <title>RNA-seq reveals cooperative metabolic interactions between two termite-gut spirochete species in co-culture.</title>
        <authorList>
            <person name="Rosenthal A.Z."/>
            <person name="Matson E.G."/>
            <person name="Eldar A."/>
            <person name="Leadbetter J.R."/>
        </authorList>
    </citation>
    <scope>NUCLEOTIDE SEQUENCE [LARGE SCALE GENOMIC DNA]</scope>
    <source>
        <strain evidence="5">ATCC BAA-888 / DSM 13862 / ZAS-9</strain>
    </source>
</reference>
<gene>
    <name evidence="4" type="ordered locus">TREAZ_3230</name>
</gene>
<dbReference type="PANTHER" id="PTHR38431:SF1">
    <property type="entry name" value="BLL2305 PROTEIN"/>
    <property type="match status" value="1"/>
</dbReference>
<dbReference type="NCBIfam" id="TIGR01764">
    <property type="entry name" value="excise"/>
    <property type="match status" value="1"/>
</dbReference>
<name>F5Y990_LEAAZ</name>
<feature type="domain" description="PBP" evidence="2">
    <location>
        <begin position="153"/>
        <end position="332"/>
    </location>
</feature>
<evidence type="ECO:0000259" key="2">
    <source>
        <dbReference type="Pfam" id="PF12727"/>
    </source>
</evidence>
<feature type="transmembrane region" description="Helical" evidence="1">
    <location>
        <begin position="20"/>
        <end position="40"/>
    </location>
</feature>
<keyword evidence="1" id="KW-1133">Transmembrane helix</keyword>
<evidence type="ECO:0000259" key="3">
    <source>
        <dbReference type="Pfam" id="PF12728"/>
    </source>
</evidence>
<feature type="domain" description="Helix-turn-helix" evidence="3">
    <location>
        <begin position="37"/>
        <end position="85"/>
    </location>
</feature>
<keyword evidence="5" id="KW-1185">Reference proteome</keyword>
<organism evidence="4 5">
    <name type="scientific">Leadbettera azotonutricia (strain ATCC BAA-888 / DSM 13862 / ZAS-9)</name>
    <name type="common">Treponema azotonutricium</name>
    <dbReference type="NCBI Taxonomy" id="545695"/>
    <lineage>
        <taxon>Bacteria</taxon>
        <taxon>Pseudomonadati</taxon>
        <taxon>Spirochaetota</taxon>
        <taxon>Spirochaetia</taxon>
        <taxon>Spirochaetales</taxon>
        <taxon>Breznakiellaceae</taxon>
        <taxon>Leadbettera</taxon>
    </lineage>
</organism>
<dbReference type="HOGENOM" id="CLU_053344_0_0_12"/>
<dbReference type="Pfam" id="PF12728">
    <property type="entry name" value="HTH_17"/>
    <property type="match status" value="1"/>
</dbReference>
<dbReference type="Gene3D" id="3.40.190.10">
    <property type="entry name" value="Periplasmic binding protein-like II"/>
    <property type="match status" value="1"/>
</dbReference>
<dbReference type="SUPFAM" id="SSF53850">
    <property type="entry name" value="Periplasmic binding protein-like II"/>
    <property type="match status" value="1"/>
</dbReference>
<proteinExistence type="predicted"/>
<dbReference type="Pfam" id="PF12727">
    <property type="entry name" value="PBP_like"/>
    <property type="match status" value="1"/>
</dbReference>
<dbReference type="EMBL" id="CP001841">
    <property type="protein sequence ID" value="AEF80645.1"/>
    <property type="molecule type" value="Genomic_DNA"/>
</dbReference>
<evidence type="ECO:0000256" key="1">
    <source>
        <dbReference type="SAM" id="Phobius"/>
    </source>
</evidence>
<reference evidence="5" key="1">
    <citation type="submission" date="2009-12" db="EMBL/GenBank/DDBJ databases">
        <title>Complete sequence of Treponema azotonutricium strain ZAS-9.</title>
        <authorList>
            <person name="Tetu S.G."/>
            <person name="Matson E."/>
            <person name="Ren Q."/>
            <person name="Seshadri R."/>
            <person name="Elbourne L."/>
            <person name="Hassan K.A."/>
            <person name="Durkin A."/>
            <person name="Radune D."/>
            <person name="Mohamoud Y."/>
            <person name="Shay R."/>
            <person name="Jin S."/>
            <person name="Zhang X."/>
            <person name="Lucey K."/>
            <person name="Ballor N.R."/>
            <person name="Ottesen E."/>
            <person name="Rosenthal R."/>
            <person name="Allen A."/>
            <person name="Leadbetter J.R."/>
            <person name="Paulsen I.T."/>
        </authorList>
    </citation>
    <scope>NUCLEOTIDE SEQUENCE [LARGE SCALE GENOMIC DNA]</scope>
    <source>
        <strain evidence="5">ATCC BAA-888 / DSM 13862 / ZAS-9</strain>
    </source>
</reference>
<evidence type="ECO:0000313" key="5">
    <source>
        <dbReference type="Proteomes" id="UP000009222"/>
    </source>
</evidence>
<dbReference type="InterPro" id="IPR041657">
    <property type="entry name" value="HTH_17"/>
</dbReference>
<accession>F5Y990</accession>
<dbReference type="PANTHER" id="PTHR38431">
    <property type="entry name" value="BLL2305 PROTEIN"/>
    <property type="match status" value="1"/>
</dbReference>
<sequence>MKHNQTDYYECTNTQAGHSLIAFFLLVVYTLFMESTLLTAEDVAGQLRIKKYTVYELIKRGELPSSKVGKQVRVSQADIDFYLQAGKTGPRAKTSAVGTDDEDCSWDGSGPVAGTLRRMPAESIQTSGASIIVSGQDACIDLLLPKIAGTGESVLRSYMGCYNSLYALYNGRITMAASHLWDAETDTYNYPFMHRLLPGLRVGVLRLAGRMQGFYVKKKNPLKIESWKDLARPGITIINREKGCGTRILLDQKLTGLNIDPQGIQGYTRESGSHLVCAGIVAKGGADLGCGCARGAEGIQGIEFIPLQLEWYDFVFRLSDKNTSAVRSILSYVDSPEFKQDLEILGGYDTSQTGRYEEF</sequence>
<dbReference type="KEGG" id="taz:TREAZ_3230"/>